<accession>A0A6P6XTU0</accession>
<evidence type="ECO:0000256" key="3">
    <source>
        <dbReference type="ARBA" id="ARBA00007780"/>
    </source>
</evidence>
<evidence type="ECO:0000313" key="16">
    <source>
        <dbReference type="RefSeq" id="XP_027196261.1"/>
    </source>
</evidence>
<sequence>MMIMAKNTDKDWEIVLSYHDAIIRQSDYRILQSRQWINDSLIEFWYEYLTHNLYKEYSNQLLCLSPSLTQLIKMTDSMDEIRMILQPLNIEQRKLILMPLNDNMSYDYGGSHWSLLVFINDGDKSRLEYYDSSIQPQLSMMKIIGQKFSKLLSCDSDVHIEQCHLQEDGYNCGIHLICNSNAICQKYLLSYADLGKQARDIFSKNYHFGLVKLDVKTKTQNNVEFAVNGVSVNDTGRVNATFETKYFFKDWNCTLKEKWTTDNTILTELQFDDQFIKGSKILFNGNIAPQSGKKSGALKTALKGDCFHANADFDFDSLNNGTIVHGSLVIGQAGWLAGAQLSFNPHLGKLNKTNLAIGYLDKDFQVHTNVLDGKEFSGSLYQKVTPNLESAISVSCASADNVPNFNIGCLYRMDEDTQIKARVNNKNNIGLALIRRLRPGITFTLNALIDGKNFNQGGHKMGMGIDLSA</sequence>
<dbReference type="InterPro" id="IPR023614">
    <property type="entry name" value="Porin_dom_sf"/>
</dbReference>
<dbReference type="RefSeq" id="XP_027196261.1">
    <property type="nucleotide sequence ID" value="XM_027340460.1"/>
</dbReference>
<dbReference type="GO" id="GO:0015288">
    <property type="term" value="F:porin activity"/>
    <property type="evidence" value="ECO:0007669"/>
    <property type="project" value="UniProtKB-KW"/>
</dbReference>
<comment type="similarity">
    <text evidence="3">Belongs to the eukaryotic mitochondrial porin family.</text>
</comment>
<keyword evidence="4" id="KW-0813">Transport</keyword>
<dbReference type="PANTHER" id="PTHR11743:SF70">
    <property type="entry name" value="GH26960P-RELATED"/>
    <property type="match status" value="1"/>
</dbReference>
<dbReference type="AlphaFoldDB" id="A0A6P6XTU0"/>
<dbReference type="PANTHER" id="PTHR11743">
    <property type="entry name" value="VOLTAGE-DEPENDENT ANION-SELECTIVE CHANNEL"/>
    <property type="match status" value="1"/>
</dbReference>
<dbReference type="FunCoup" id="A0A6P6XTU0">
    <property type="interactions" value="1514"/>
</dbReference>
<dbReference type="Pfam" id="PF01459">
    <property type="entry name" value="Porin_3"/>
    <property type="match status" value="1"/>
</dbReference>
<keyword evidence="9" id="KW-0378">Hydrolase</keyword>
<evidence type="ECO:0000256" key="1">
    <source>
        <dbReference type="ARBA" id="ARBA00004294"/>
    </source>
</evidence>
<keyword evidence="15" id="KW-1185">Reference proteome</keyword>
<dbReference type="GO" id="GO:0046930">
    <property type="term" value="C:pore complex"/>
    <property type="evidence" value="ECO:0007669"/>
    <property type="project" value="UniProtKB-KW"/>
</dbReference>
<gene>
    <name evidence="16" type="primary">LOC113790759</name>
</gene>
<dbReference type="Pfam" id="PF02902">
    <property type="entry name" value="Peptidase_C48"/>
    <property type="match status" value="1"/>
</dbReference>
<comment type="similarity">
    <text evidence="2">Belongs to the peptidase C48 family.</text>
</comment>
<evidence type="ECO:0000256" key="9">
    <source>
        <dbReference type="ARBA" id="ARBA00022801"/>
    </source>
</evidence>
<evidence type="ECO:0000256" key="13">
    <source>
        <dbReference type="ARBA" id="ARBA00023136"/>
    </source>
</evidence>
<keyword evidence="12" id="KW-0496">Mitochondrion</keyword>
<name>A0A6P6XTU0_DERPT</name>
<evidence type="ECO:0000256" key="6">
    <source>
        <dbReference type="ARBA" id="ARBA00022670"/>
    </source>
</evidence>
<evidence type="ECO:0000313" key="15">
    <source>
        <dbReference type="Proteomes" id="UP000515146"/>
    </source>
</evidence>
<evidence type="ECO:0000256" key="7">
    <source>
        <dbReference type="ARBA" id="ARBA00022692"/>
    </source>
</evidence>
<dbReference type="InterPro" id="IPR001925">
    <property type="entry name" value="Porin_Euk"/>
</dbReference>
<dbReference type="FunFam" id="2.40.160.10:FF:000001">
    <property type="entry name" value="Voltage-dependent anion-selective channel protein 2"/>
    <property type="match status" value="1"/>
</dbReference>
<dbReference type="CDD" id="cd07306">
    <property type="entry name" value="Porin3_VDAC"/>
    <property type="match status" value="1"/>
</dbReference>
<dbReference type="OrthoDB" id="7827681at2759"/>
<evidence type="ECO:0000256" key="12">
    <source>
        <dbReference type="ARBA" id="ARBA00023128"/>
    </source>
</evidence>
<keyword evidence="10" id="KW-0406">Ion transport</keyword>
<dbReference type="SUPFAM" id="SSF54001">
    <property type="entry name" value="Cysteine proteinases"/>
    <property type="match status" value="1"/>
</dbReference>
<keyword evidence="6" id="KW-0645">Protease</keyword>
<keyword evidence="11" id="KW-0626">Porin</keyword>
<evidence type="ECO:0000256" key="4">
    <source>
        <dbReference type="ARBA" id="ARBA00022448"/>
    </source>
</evidence>
<dbReference type="Gene3D" id="1.10.418.20">
    <property type="match status" value="1"/>
</dbReference>
<keyword evidence="13" id="KW-0472">Membrane</keyword>
<protein>
    <submittedName>
        <fullName evidence="16">Voltage-dependent anion-selective channel protein 2-like</fullName>
    </submittedName>
</protein>
<keyword evidence="8" id="KW-1000">Mitochondrion outer membrane</keyword>
<evidence type="ECO:0000259" key="14">
    <source>
        <dbReference type="PROSITE" id="PS50600"/>
    </source>
</evidence>
<evidence type="ECO:0000256" key="5">
    <source>
        <dbReference type="ARBA" id="ARBA00022452"/>
    </source>
</evidence>
<dbReference type="GO" id="GO:0008234">
    <property type="term" value="F:cysteine-type peptidase activity"/>
    <property type="evidence" value="ECO:0007669"/>
    <property type="project" value="InterPro"/>
</dbReference>
<comment type="subcellular location">
    <subcellularLocation>
        <location evidence="1">Mitochondrion outer membrane</location>
    </subcellularLocation>
</comment>
<dbReference type="InParanoid" id="A0A6P6XTU0"/>
<keyword evidence="5" id="KW-1134">Transmembrane beta strand</keyword>
<feature type="domain" description="Ubiquitin-like protease family profile" evidence="14">
    <location>
        <begin position="21"/>
        <end position="183"/>
    </location>
</feature>
<dbReference type="Gene3D" id="2.40.160.10">
    <property type="entry name" value="Porin"/>
    <property type="match status" value="1"/>
</dbReference>
<evidence type="ECO:0000256" key="8">
    <source>
        <dbReference type="ARBA" id="ARBA00022787"/>
    </source>
</evidence>
<evidence type="ECO:0000256" key="10">
    <source>
        <dbReference type="ARBA" id="ARBA00023065"/>
    </source>
</evidence>
<dbReference type="KEGG" id="dpte:113790759"/>
<dbReference type="PRINTS" id="PR00185">
    <property type="entry name" value="EUKARYTPORIN"/>
</dbReference>
<dbReference type="InterPro" id="IPR003653">
    <property type="entry name" value="Peptidase_C48_C"/>
</dbReference>
<dbReference type="InterPro" id="IPR027246">
    <property type="entry name" value="Porin_Euk/Tom40"/>
</dbReference>
<organism evidence="15 16">
    <name type="scientific">Dermatophagoides pteronyssinus</name>
    <name type="common">European house dust mite</name>
    <dbReference type="NCBI Taxonomy" id="6956"/>
    <lineage>
        <taxon>Eukaryota</taxon>
        <taxon>Metazoa</taxon>
        <taxon>Ecdysozoa</taxon>
        <taxon>Arthropoda</taxon>
        <taxon>Chelicerata</taxon>
        <taxon>Arachnida</taxon>
        <taxon>Acari</taxon>
        <taxon>Acariformes</taxon>
        <taxon>Sarcoptiformes</taxon>
        <taxon>Astigmata</taxon>
        <taxon>Psoroptidia</taxon>
        <taxon>Analgoidea</taxon>
        <taxon>Pyroglyphidae</taxon>
        <taxon>Dermatophagoidinae</taxon>
        <taxon>Dermatophagoides</taxon>
    </lineage>
</organism>
<keyword evidence="7" id="KW-0812">Transmembrane</keyword>
<dbReference type="InterPro" id="IPR038765">
    <property type="entry name" value="Papain-like_cys_pep_sf"/>
</dbReference>
<dbReference type="GO" id="GO:0008308">
    <property type="term" value="F:voltage-gated monoatomic anion channel activity"/>
    <property type="evidence" value="ECO:0007669"/>
    <property type="project" value="InterPro"/>
</dbReference>
<dbReference type="Proteomes" id="UP000515146">
    <property type="component" value="Unplaced"/>
</dbReference>
<evidence type="ECO:0000256" key="11">
    <source>
        <dbReference type="ARBA" id="ARBA00023114"/>
    </source>
</evidence>
<dbReference type="GO" id="GO:0006508">
    <property type="term" value="P:proteolysis"/>
    <property type="evidence" value="ECO:0007669"/>
    <property type="project" value="UniProtKB-KW"/>
</dbReference>
<evidence type="ECO:0000256" key="2">
    <source>
        <dbReference type="ARBA" id="ARBA00005234"/>
    </source>
</evidence>
<dbReference type="PROSITE" id="PS50600">
    <property type="entry name" value="ULP_PROTEASE"/>
    <property type="match status" value="1"/>
</dbReference>
<dbReference type="GO" id="GO:0005741">
    <property type="term" value="C:mitochondrial outer membrane"/>
    <property type="evidence" value="ECO:0007669"/>
    <property type="project" value="UniProtKB-SubCell"/>
</dbReference>
<reference evidence="16" key="1">
    <citation type="submission" date="2025-08" db="UniProtKB">
        <authorList>
            <consortium name="RefSeq"/>
        </authorList>
    </citation>
    <scope>IDENTIFICATION</scope>
    <source>
        <strain evidence="16">Airmid</strain>
    </source>
</reference>
<proteinExistence type="inferred from homology"/>